<dbReference type="PANTHER" id="PTHR30486">
    <property type="entry name" value="TWITCHING MOTILITY PROTEIN PILT"/>
    <property type="match status" value="1"/>
</dbReference>
<dbReference type="PANTHER" id="PTHR30486:SF6">
    <property type="entry name" value="TYPE IV PILUS RETRACTATION ATPASE PILT"/>
    <property type="match status" value="1"/>
</dbReference>
<dbReference type="InterPro" id="IPR027417">
    <property type="entry name" value="P-loop_NTPase"/>
</dbReference>
<keyword evidence="5" id="KW-1185">Reference proteome</keyword>
<dbReference type="Pfam" id="PF00437">
    <property type="entry name" value="T2SSE"/>
    <property type="match status" value="1"/>
</dbReference>
<dbReference type="Proteomes" id="UP001589896">
    <property type="component" value="Unassembled WGS sequence"/>
</dbReference>
<organism evidence="4 5">
    <name type="scientific">Lysobacter korlensis</name>
    <dbReference type="NCBI Taxonomy" id="553636"/>
    <lineage>
        <taxon>Bacteria</taxon>
        <taxon>Pseudomonadati</taxon>
        <taxon>Pseudomonadota</taxon>
        <taxon>Gammaproteobacteria</taxon>
        <taxon>Lysobacterales</taxon>
        <taxon>Lysobacteraceae</taxon>
        <taxon>Lysobacter</taxon>
    </lineage>
</organism>
<dbReference type="CDD" id="cd01130">
    <property type="entry name" value="VirB11-like_ATPase"/>
    <property type="match status" value="1"/>
</dbReference>
<dbReference type="EMBL" id="JBHLTG010000010">
    <property type="protein sequence ID" value="MFC0681968.1"/>
    <property type="molecule type" value="Genomic_DNA"/>
</dbReference>
<gene>
    <name evidence="4" type="ORF">ACFFGH_29400</name>
</gene>
<evidence type="ECO:0000313" key="4">
    <source>
        <dbReference type="EMBL" id="MFC0681968.1"/>
    </source>
</evidence>
<evidence type="ECO:0000256" key="2">
    <source>
        <dbReference type="SAM" id="MobiDB-lite"/>
    </source>
</evidence>
<dbReference type="Gene3D" id="3.30.450.380">
    <property type="match status" value="1"/>
</dbReference>
<dbReference type="InterPro" id="IPR001482">
    <property type="entry name" value="T2SS/T4SS_dom"/>
</dbReference>
<comment type="similarity">
    <text evidence="1">Belongs to the GSP E family.</text>
</comment>
<evidence type="ECO:0000313" key="5">
    <source>
        <dbReference type="Proteomes" id="UP001589896"/>
    </source>
</evidence>
<dbReference type="InterPro" id="IPR022399">
    <property type="entry name" value="TadA-like_ATPase"/>
</dbReference>
<dbReference type="Gene3D" id="3.40.50.300">
    <property type="entry name" value="P-loop containing nucleotide triphosphate hydrolases"/>
    <property type="match status" value="1"/>
</dbReference>
<proteinExistence type="inferred from homology"/>
<protein>
    <submittedName>
        <fullName evidence="4">TadA family conjugal transfer-associated ATPase</fullName>
    </submittedName>
</protein>
<dbReference type="InterPro" id="IPR050921">
    <property type="entry name" value="T4SS_GSP_E_ATPase"/>
</dbReference>
<dbReference type="SUPFAM" id="SSF52540">
    <property type="entry name" value="P-loop containing nucleoside triphosphate hydrolases"/>
    <property type="match status" value="1"/>
</dbReference>
<accession>A0ABV6S1F6</accession>
<reference evidence="4 5" key="1">
    <citation type="submission" date="2024-09" db="EMBL/GenBank/DDBJ databases">
        <authorList>
            <person name="Sun Q."/>
            <person name="Mori K."/>
        </authorList>
    </citation>
    <scope>NUCLEOTIDE SEQUENCE [LARGE SCALE GENOMIC DNA]</scope>
    <source>
        <strain evidence="4 5">KCTC 23076</strain>
    </source>
</reference>
<dbReference type="NCBIfam" id="TIGR03819">
    <property type="entry name" value="heli_sec_ATPase"/>
    <property type="match status" value="1"/>
</dbReference>
<evidence type="ECO:0000259" key="3">
    <source>
        <dbReference type="Pfam" id="PF00437"/>
    </source>
</evidence>
<evidence type="ECO:0000256" key="1">
    <source>
        <dbReference type="ARBA" id="ARBA00006611"/>
    </source>
</evidence>
<comment type="caution">
    <text evidence="4">The sequence shown here is derived from an EMBL/GenBank/DDBJ whole genome shotgun (WGS) entry which is preliminary data.</text>
</comment>
<dbReference type="RefSeq" id="WP_386675544.1">
    <property type="nucleotide sequence ID" value="NZ_JBHLTG010000010.1"/>
</dbReference>
<name>A0ABV6S1F6_9GAMM</name>
<feature type="region of interest" description="Disordered" evidence="2">
    <location>
        <begin position="9"/>
        <end position="31"/>
    </location>
</feature>
<feature type="domain" description="Bacterial type II secretion system protein E" evidence="3">
    <location>
        <begin position="37"/>
        <end position="292"/>
    </location>
</feature>
<sequence length="342" mass="36126">MPAAPFVPVRAGAGASAPDAPLDDPHAGEPRGFARNATGFGPLSSLVADPAVTDVLVNSPEVWLDSGDGLVRASIRIPEDRARDLAVRLVQLGGRHLDEASPCVDVRLHDGIRVHAVLPPISPSGTLISIRLPRLGRWSLDHLEQQGMLTAQQRRELTELVEVRENVLVTGGAGAGKTTLLAALLSAAAPTERIVVVEDVAELRVDHPHTVSLEARQPNIEGAGGVSLEELVRQALRMRPDRLVVGECRGPEVRELLTALNTGSAGGAGTVHANSLQDVPARLEALGALAGLGAEALARQAVSAVGTVLHLEHASGSRRLVAVGRLRLNRRDRLEVQRRELG</sequence>